<proteinExistence type="predicted"/>
<dbReference type="InterPro" id="IPR018711">
    <property type="entry name" value="NAGPA"/>
</dbReference>
<dbReference type="RefSeq" id="WP_215611065.1">
    <property type="nucleotide sequence ID" value="NZ_JADOES010000072.1"/>
</dbReference>
<accession>A0A947DKH6</accession>
<organism evidence="2 3">
    <name type="scientific">Leptothoe spongobia TAU-MAC 1115</name>
    <dbReference type="NCBI Taxonomy" id="1967444"/>
    <lineage>
        <taxon>Bacteria</taxon>
        <taxon>Bacillati</taxon>
        <taxon>Cyanobacteriota</taxon>
        <taxon>Cyanophyceae</taxon>
        <taxon>Nodosilineales</taxon>
        <taxon>Cymatolegaceae</taxon>
        <taxon>Leptothoe</taxon>
        <taxon>Leptothoe spongobia</taxon>
    </lineage>
</organism>
<protein>
    <submittedName>
        <fullName evidence="2">Phosphodiester glycosidase family protein</fullName>
    </submittedName>
</protein>
<evidence type="ECO:0000313" key="3">
    <source>
        <dbReference type="Proteomes" id="UP000717364"/>
    </source>
</evidence>
<sequence>MFGWRKVTEGLIWLGLLTPLVLYGSYSLRRPDRKAITHQPLFQGIVYSRQVKDQPRPQIIHIFDIDLTTPGVRPYTTPGYEGAEPNRVGLQGRETLAQRTSDFLQTHNLQLAVNANFFFPFRELTPWNYSPRSDQPINISGLAMSDGELVSILKTNRPTLCFIEQRAVIRDDGSCHNGTQQAVAGNLPMLANGEPTDKVKKRILVENNKPYPFTVAALDADGTRLWLVLADGKQPLYAEGITLQEITNLVKDLGADTAIRLDGGGSTTGAISTPKGPKVLNVPIQAKIPGRERPVANHLGFFAKPLEP</sequence>
<reference evidence="2" key="2">
    <citation type="journal article" date="2021" name="Mar. Drugs">
        <title>Genome Reduction and Secondary Metabolism of the Marine Sponge-Associated Cyanobacterium Leptothoe.</title>
        <authorList>
            <person name="Konstantinou D."/>
            <person name="Popin R.V."/>
            <person name="Fewer D.P."/>
            <person name="Sivonen K."/>
            <person name="Gkelis S."/>
        </authorList>
    </citation>
    <scope>NUCLEOTIDE SEQUENCE</scope>
    <source>
        <strain evidence="2">TAU-MAC 1115</strain>
    </source>
</reference>
<keyword evidence="2" id="KW-0326">Glycosidase</keyword>
<evidence type="ECO:0000313" key="2">
    <source>
        <dbReference type="EMBL" id="MBT9318004.1"/>
    </source>
</evidence>
<dbReference type="EMBL" id="JADOES010000072">
    <property type="protein sequence ID" value="MBT9318004.1"/>
    <property type="molecule type" value="Genomic_DNA"/>
</dbReference>
<reference evidence="2" key="1">
    <citation type="submission" date="2020-11" db="EMBL/GenBank/DDBJ databases">
        <authorList>
            <person name="Konstantinou D."/>
            <person name="Gkelis S."/>
            <person name="Popin R."/>
            <person name="Fewer D."/>
            <person name="Sivonen K."/>
        </authorList>
    </citation>
    <scope>NUCLEOTIDE SEQUENCE</scope>
    <source>
        <strain evidence="2">TAU-MAC 1115</strain>
    </source>
</reference>
<name>A0A947DKH6_9CYAN</name>
<comment type="caution">
    <text evidence="2">The sequence shown here is derived from an EMBL/GenBank/DDBJ whole genome shotgun (WGS) entry which is preliminary data.</text>
</comment>
<gene>
    <name evidence="2" type="ORF">IXB50_21550</name>
</gene>
<dbReference type="PANTHER" id="PTHR40446">
    <property type="entry name" value="N-ACETYLGLUCOSAMINE-1-PHOSPHODIESTER ALPHA-N-ACETYLGLUCOSAMINIDASE"/>
    <property type="match status" value="1"/>
</dbReference>
<dbReference type="Pfam" id="PF09992">
    <property type="entry name" value="NAGPA"/>
    <property type="match status" value="1"/>
</dbReference>
<dbReference type="Proteomes" id="UP000717364">
    <property type="component" value="Unassembled WGS sequence"/>
</dbReference>
<dbReference type="GO" id="GO:0016798">
    <property type="term" value="F:hydrolase activity, acting on glycosyl bonds"/>
    <property type="evidence" value="ECO:0007669"/>
    <property type="project" value="UniProtKB-KW"/>
</dbReference>
<evidence type="ECO:0000259" key="1">
    <source>
        <dbReference type="Pfam" id="PF09992"/>
    </source>
</evidence>
<keyword evidence="3" id="KW-1185">Reference proteome</keyword>
<feature type="domain" description="Phosphodiester glycosidase" evidence="1">
    <location>
        <begin position="108"/>
        <end position="302"/>
    </location>
</feature>
<dbReference type="AlphaFoldDB" id="A0A947DKH6"/>
<dbReference type="PANTHER" id="PTHR40446:SF2">
    <property type="entry name" value="N-ACETYLGLUCOSAMINE-1-PHOSPHODIESTER ALPHA-N-ACETYLGLUCOSAMINIDASE"/>
    <property type="match status" value="1"/>
</dbReference>
<keyword evidence="2" id="KW-0378">Hydrolase</keyword>